<comment type="caution">
    <text evidence="2">The sequence shown here is derived from an EMBL/GenBank/DDBJ whole genome shotgun (WGS) entry which is preliminary data.</text>
</comment>
<name>A0AAV7PQ47_PLEWA</name>
<evidence type="ECO:0000256" key="1">
    <source>
        <dbReference type="SAM" id="MobiDB-lite"/>
    </source>
</evidence>
<evidence type="ECO:0000313" key="3">
    <source>
        <dbReference type="Proteomes" id="UP001066276"/>
    </source>
</evidence>
<evidence type="ECO:0000313" key="2">
    <source>
        <dbReference type="EMBL" id="KAJ1129989.1"/>
    </source>
</evidence>
<reference evidence="2" key="1">
    <citation type="journal article" date="2022" name="bioRxiv">
        <title>Sequencing and chromosome-scale assembly of the giantPleurodeles waltlgenome.</title>
        <authorList>
            <person name="Brown T."/>
            <person name="Elewa A."/>
            <person name="Iarovenko S."/>
            <person name="Subramanian E."/>
            <person name="Araus A.J."/>
            <person name="Petzold A."/>
            <person name="Susuki M."/>
            <person name="Suzuki K.-i.T."/>
            <person name="Hayashi T."/>
            <person name="Toyoda A."/>
            <person name="Oliveira C."/>
            <person name="Osipova E."/>
            <person name="Leigh N.D."/>
            <person name="Simon A."/>
            <person name="Yun M.H."/>
        </authorList>
    </citation>
    <scope>NUCLEOTIDE SEQUENCE</scope>
    <source>
        <strain evidence="2">20211129_DDA</strain>
        <tissue evidence="2">Liver</tissue>
    </source>
</reference>
<dbReference type="AlphaFoldDB" id="A0AAV7PQ47"/>
<feature type="region of interest" description="Disordered" evidence="1">
    <location>
        <begin position="1"/>
        <end position="91"/>
    </location>
</feature>
<feature type="compositionally biased region" description="Basic and acidic residues" evidence="1">
    <location>
        <begin position="17"/>
        <end position="34"/>
    </location>
</feature>
<dbReference type="EMBL" id="JANPWB010000011">
    <property type="protein sequence ID" value="KAJ1129989.1"/>
    <property type="molecule type" value="Genomic_DNA"/>
</dbReference>
<dbReference type="Proteomes" id="UP001066276">
    <property type="component" value="Chromosome 7"/>
</dbReference>
<sequence length="91" mass="10137">MDSCMAEHEEAVEDNEPEKSLTDNDSVDNDHVPLRPDSTPVISPGECVSPTGRAPQSRYHLRSNPTPSTRLRDRSGCSVAPVTERERGHYY</sequence>
<gene>
    <name evidence="2" type="ORF">NDU88_008348</name>
</gene>
<organism evidence="2 3">
    <name type="scientific">Pleurodeles waltl</name>
    <name type="common">Iberian ribbed newt</name>
    <dbReference type="NCBI Taxonomy" id="8319"/>
    <lineage>
        <taxon>Eukaryota</taxon>
        <taxon>Metazoa</taxon>
        <taxon>Chordata</taxon>
        <taxon>Craniata</taxon>
        <taxon>Vertebrata</taxon>
        <taxon>Euteleostomi</taxon>
        <taxon>Amphibia</taxon>
        <taxon>Batrachia</taxon>
        <taxon>Caudata</taxon>
        <taxon>Salamandroidea</taxon>
        <taxon>Salamandridae</taxon>
        <taxon>Pleurodelinae</taxon>
        <taxon>Pleurodeles</taxon>
    </lineage>
</organism>
<accession>A0AAV7PQ47</accession>
<keyword evidence="3" id="KW-1185">Reference proteome</keyword>
<protein>
    <submittedName>
        <fullName evidence="2">Uncharacterized protein</fullName>
    </submittedName>
</protein>
<proteinExistence type="predicted"/>